<dbReference type="EMBL" id="CP002831">
    <property type="protein sequence ID" value="AFC23031.1"/>
    <property type="molecule type" value="Genomic_DNA"/>
</dbReference>
<dbReference type="AlphaFoldDB" id="H6L7J9"/>
<reference evidence="1 2" key="1">
    <citation type="journal article" date="2012" name="Stand. Genomic Sci.">
        <title>Complete genome sequencing and analysis of Saprospira grandis str. Lewin, a predatory marine bacterium.</title>
        <authorList>
            <person name="Saw J.H."/>
            <person name="Yuryev A."/>
            <person name="Kanbe M."/>
            <person name="Hou S."/>
            <person name="Young A.G."/>
            <person name="Aizawa S."/>
            <person name="Alam M."/>
        </authorList>
    </citation>
    <scope>NUCLEOTIDE SEQUENCE [LARGE SCALE GENOMIC DNA]</scope>
    <source>
        <strain evidence="1 2">Lewin</strain>
    </source>
</reference>
<dbReference type="Proteomes" id="UP000007519">
    <property type="component" value="Chromosome"/>
</dbReference>
<organism evidence="1 2">
    <name type="scientific">Saprospira grandis (strain Lewin)</name>
    <dbReference type="NCBI Taxonomy" id="984262"/>
    <lineage>
        <taxon>Bacteria</taxon>
        <taxon>Pseudomonadati</taxon>
        <taxon>Bacteroidota</taxon>
        <taxon>Saprospiria</taxon>
        <taxon>Saprospirales</taxon>
        <taxon>Saprospiraceae</taxon>
        <taxon>Saprospira</taxon>
    </lineage>
</organism>
<protein>
    <submittedName>
        <fullName evidence="1">Uncharacterized protein</fullName>
    </submittedName>
</protein>
<dbReference type="KEGG" id="sgn:SGRA_0292"/>
<sequence>MHFLAPTIFGAAPPLSISSFQLVRAAKNDLFFAALFLVQKNN</sequence>
<evidence type="ECO:0000313" key="2">
    <source>
        <dbReference type="Proteomes" id="UP000007519"/>
    </source>
</evidence>
<proteinExistence type="predicted"/>
<evidence type="ECO:0000313" key="1">
    <source>
        <dbReference type="EMBL" id="AFC23031.1"/>
    </source>
</evidence>
<name>H6L7J9_SAPGL</name>
<gene>
    <name evidence="1" type="ordered locus">SGRA_0292</name>
</gene>
<accession>H6L7J9</accession>
<dbReference type="HOGENOM" id="CLU_3257663_0_0_10"/>
<keyword evidence="2" id="KW-1185">Reference proteome</keyword>